<dbReference type="RefSeq" id="WP_172842644.1">
    <property type="nucleotide sequence ID" value="NZ_LT670817.1"/>
</dbReference>
<dbReference type="InterPro" id="IPR052897">
    <property type="entry name" value="Sec-Metab_Biosynth_Hydrolase"/>
</dbReference>
<dbReference type="InterPro" id="IPR000073">
    <property type="entry name" value="AB_hydrolase_1"/>
</dbReference>
<evidence type="ECO:0000313" key="3">
    <source>
        <dbReference type="Proteomes" id="UP000189796"/>
    </source>
</evidence>
<sequence length="268" mass="28200">MKKHKLLIAVIMFGLTWAAIVRAEAQPIEQQTKPTILLVHGAWADASSWNGVVDLLLKDGYTVRALPNTLRGLSADAAVISTYLKSVAGPVVLVGHSYGGSVISVASANAPNVKALVFVDAFAPDAGESIHSELASAPPPPSDFTISVPFTASNGDGADLYVNSKYFGTVFASAEPADVATRLAATQRPLAERCATDRAPEAVGWKTIPSWYVIGDADKVIPPDIQLKFATRAKSEIYHVPGGDHPSMIAHPEVTVAAIRDAANAVSH</sequence>
<dbReference type="PANTHER" id="PTHR37017:SF11">
    <property type="entry name" value="ESTERASE_LIPASE_THIOESTERASE DOMAIN-CONTAINING PROTEIN"/>
    <property type="match status" value="1"/>
</dbReference>
<dbReference type="Pfam" id="PF12697">
    <property type="entry name" value="Abhydrolase_6"/>
    <property type="match status" value="1"/>
</dbReference>
<dbReference type="SUPFAM" id="SSF53474">
    <property type="entry name" value="alpha/beta-Hydrolases"/>
    <property type="match status" value="1"/>
</dbReference>
<evidence type="ECO:0000313" key="2">
    <source>
        <dbReference type="EMBL" id="SHH53357.1"/>
    </source>
</evidence>
<dbReference type="PANTHER" id="PTHR37017">
    <property type="entry name" value="AB HYDROLASE-1 DOMAIN-CONTAINING PROTEIN-RELATED"/>
    <property type="match status" value="1"/>
</dbReference>
<organism evidence="2 3">
    <name type="scientific">Bradyrhizobium erythrophlei</name>
    <dbReference type="NCBI Taxonomy" id="1437360"/>
    <lineage>
        <taxon>Bacteria</taxon>
        <taxon>Pseudomonadati</taxon>
        <taxon>Pseudomonadota</taxon>
        <taxon>Alphaproteobacteria</taxon>
        <taxon>Hyphomicrobiales</taxon>
        <taxon>Nitrobacteraceae</taxon>
        <taxon>Bradyrhizobium</taxon>
    </lineage>
</organism>
<evidence type="ECO:0000259" key="1">
    <source>
        <dbReference type="Pfam" id="PF12697"/>
    </source>
</evidence>
<dbReference type="Proteomes" id="UP000189796">
    <property type="component" value="Chromosome I"/>
</dbReference>
<dbReference type="InterPro" id="IPR029058">
    <property type="entry name" value="AB_hydrolase_fold"/>
</dbReference>
<dbReference type="AlphaFoldDB" id="A0A1M5TRG5"/>
<feature type="domain" description="AB hydrolase-1" evidence="1">
    <location>
        <begin position="36"/>
        <end position="258"/>
    </location>
</feature>
<reference evidence="2 3" key="1">
    <citation type="submission" date="2016-11" db="EMBL/GenBank/DDBJ databases">
        <authorList>
            <person name="Jaros S."/>
            <person name="Januszkiewicz K."/>
            <person name="Wedrychowicz H."/>
        </authorList>
    </citation>
    <scope>NUCLEOTIDE SEQUENCE [LARGE SCALE GENOMIC DNA]</scope>
    <source>
        <strain evidence="2 3">GAS138</strain>
    </source>
</reference>
<protein>
    <submittedName>
        <fullName evidence="2">Pimeloyl-ACP methyl ester carboxylesterase</fullName>
    </submittedName>
</protein>
<dbReference type="Gene3D" id="3.40.50.1820">
    <property type="entry name" value="alpha/beta hydrolase"/>
    <property type="match status" value="1"/>
</dbReference>
<proteinExistence type="predicted"/>
<name>A0A1M5TRG5_9BRAD</name>
<gene>
    <name evidence="2" type="ORF">SAMN05443248_5129</name>
</gene>
<accession>A0A1M5TRG5</accession>
<dbReference type="EMBL" id="LT670817">
    <property type="protein sequence ID" value="SHH53357.1"/>
    <property type="molecule type" value="Genomic_DNA"/>
</dbReference>